<sequence length="244" mass="24865">MTTVAPGRSRDRAASVRLLGGVTTTAAVLAAALLAGLDLLLGLPPGVGSTISAYVFTDGEWAFQLAIAALIIGCAALVAGVIRARLATARSFGTVLLLIAGISLVVLLVFPKTDWSQGDSWHGQLHRLASLVAFIGAPLGIIALAARRRAGESAAATALRRAALTLAVVALLWLAPLVFAAARMVFGGPPWWHAVPLGLMERGIVFSEIAATAAMGLWLVASTGARSAAKRLAGPAAATAPARP</sequence>
<dbReference type="InterPro" id="IPR009339">
    <property type="entry name" value="DUF998"/>
</dbReference>
<keyword evidence="3" id="KW-1185">Reference proteome</keyword>
<evidence type="ECO:0000256" key="1">
    <source>
        <dbReference type="SAM" id="Phobius"/>
    </source>
</evidence>
<feature type="transmembrane region" description="Helical" evidence="1">
    <location>
        <begin position="94"/>
        <end position="113"/>
    </location>
</feature>
<feature type="transmembrane region" description="Helical" evidence="1">
    <location>
        <begin position="18"/>
        <end position="41"/>
    </location>
</feature>
<feature type="transmembrane region" description="Helical" evidence="1">
    <location>
        <begin position="61"/>
        <end position="82"/>
    </location>
</feature>
<keyword evidence="1" id="KW-1133">Transmembrane helix</keyword>
<dbReference type="RefSeq" id="WP_171198812.1">
    <property type="nucleotide sequence ID" value="NZ_JABEND010000002.1"/>
</dbReference>
<protein>
    <submittedName>
        <fullName evidence="2">DUF998 domain-containing protein</fullName>
    </submittedName>
</protein>
<dbReference type="Proteomes" id="UP000562984">
    <property type="component" value="Unassembled WGS sequence"/>
</dbReference>
<feature type="transmembrane region" description="Helical" evidence="1">
    <location>
        <begin position="125"/>
        <end position="146"/>
    </location>
</feature>
<accession>A0A849AEB7</accession>
<dbReference type="EMBL" id="JABEND010000002">
    <property type="protein sequence ID" value="NNG35202.1"/>
    <property type="molecule type" value="Genomic_DNA"/>
</dbReference>
<feature type="transmembrane region" description="Helical" evidence="1">
    <location>
        <begin position="158"/>
        <end position="182"/>
    </location>
</feature>
<gene>
    <name evidence="2" type="ORF">HKD39_05640</name>
</gene>
<reference evidence="2 3" key="1">
    <citation type="submission" date="2020-05" db="EMBL/GenBank/DDBJ databases">
        <title>Nakamurella sp. DB0629 isolated from air conditioner.</title>
        <authorList>
            <person name="Kim D.H."/>
            <person name="Kim D.-U."/>
        </authorList>
    </citation>
    <scope>NUCLEOTIDE SEQUENCE [LARGE SCALE GENOMIC DNA]</scope>
    <source>
        <strain evidence="2 3">DB0629</strain>
    </source>
</reference>
<dbReference type="Pfam" id="PF06197">
    <property type="entry name" value="DUF998"/>
    <property type="match status" value="1"/>
</dbReference>
<comment type="caution">
    <text evidence="2">The sequence shown here is derived from an EMBL/GenBank/DDBJ whole genome shotgun (WGS) entry which is preliminary data.</text>
</comment>
<keyword evidence="1" id="KW-0472">Membrane</keyword>
<proteinExistence type="predicted"/>
<evidence type="ECO:0000313" key="2">
    <source>
        <dbReference type="EMBL" id="NNG35202.1"/>
    </source>
</evidence>
<feature type="transmembrane region" description="Helical" evidence="1">
    <location>
        <begin position="202"/>
        <end position="221"/>
    </location>
</feature>
<evidence type="ECO:0000313" key="3">
    <source>
        <dbReference type="Proteomes" id="UP000562984"/>
    </source>
</evidence>
<name>A0A849AEB7_9ACTN</name>
<organism evidence="2 3">
    <name type="scientific">Nakamurella aerolata</name>
    <dbReference type="NCBI Taxonomy" id="1656892"/>
    <lineage>
        <taxon>Bacteria</taxon>
        <taxon>Bacillati</taxon>
        <taxon>Actinomycetota</taxon>
        <taxon>Actinomycetes</taxon>
        <taxon>Nakamurellales</taxon>
        <taxon>Nakamurellaceae</taxon>
        <taxon>Nakamurella</taxon>
    </lineage>
</organism>
<dbReference type="AlphaFoldDB" id="A0A849AEB7"/>
<keyword evidence="1" id="KW-0812">Transmembrane</keyword>